<protein>
    <recommendedName>
        <fullName evidence="1">G domain-containing protein</fullName>
    </recommendedName>
</protein>
<comment type="caution">
    <text evidence="2">The sequence shown here is derived from an EMBL/GenBank/DDBJ whole genome shotgun (WGS) entry which is preliminary data.</text>
</comment>
<dbReference type="Gene3D" id="3.40.50.300">
    <property type="entry name" value="P-loop containing nucleotide triphosphate hydrolases"/>
    <property type="match status" value="1"/>
</dbReference>
<dbReference type="GO" id="GO:0005525">
    <property type="term" value="F:GTP binding"/>
    <property type="evidence" value="ECO:0007669"/>
    <property type="project" value="InterPro"/>
</dbReference>
<name>A0A1Y1UZ27_9FUNG</name>
<dbReference type="Pfam" id="PF01926">
    <property type="entry name" value="MMR_HSR1"/>
    <property type="match status" value="1"/>
</dbReference>
<sequence length="194" mass="22420">MPSLTTESNDDKFNHSNKLKDEISNIINDIININISSDIDFELAKIVKSAVEKFKKDTERINILIAGKTGVGKKTLIDSIFYNKLGTLGNKKNITNEIQEISQEEIPLSIINIDGPEKRNYKQIISDLKKLINERQKNKIEREMIHIAWICIEDCTLWIEEEEEELIRMLHNYMPVIAIITKLSDCVHLQNSIR</sequence>
<dbReference type="OrthoDB" id="2161211at2759"/>
<feature type="non-terminal residue" evidence="2">
    <location>
        <position position="194"/>
    </location>
</feature>
<accession>A0A1Y1UZ27</accession>
<evidence type="ECO:0000259" key="1">
    <source>
        <dbReference type="Pfam" id="PF01926"/>
    </source>
</evidence>
<dbReference type="AlphaFoldDB" id="A0A1Y1UZ27"/>
<dbReference type="EMBL" id="MCFH01000062">
    <property type="protein sequence ID" value="ORX42614.1"/>
    <property type="molecule type" value="Genomic_DNA"/>
</dbReference>
<reference evidence="2 3" key="1">
    <citation type="submission" date="2016-08" db="EMBL/GenBank/DDBJ databases">
        <title>Genomes of anaerobic fungi encode conserved fungal cellulosomes for biomass hydrolysis.</title>
        <authorList>
            <consortium name="DOE Joint Genome Institute"/>
            <person name="Haitjema C.H."/>
            <person name="Gilmore S.P."/>
            <person name="Henske J.K."/>
            <person name="Solomon K.V."/>
            <person name="De Groot R."/>
            <person name="Kuo A."/>
            <person name="Mondo S.J."/>
            <person name="Salamov A.A."/>
            <person name="Labutti K."/>
            <person name="Zhao Z."/>
            <person name="Chiniquy J."/>
            <person name="Barry K."/>
            <person name="Brewer H.M."/>
            <person name="Purvine S.O."/>
            <person name="Wright A.T."/>
            <person name="Boxma B."/>
            <person name="Van Alen T."/>
            <person name="Hackstein J.H."/>
            <person name="Baker S.E."/>
            <person name="Grigoriev I.V."/>
            <person name="O'Malley M.A."/>
        </authorList>
    </citation>
    <scope>NUCLEOTIDE SEQUENCE [LARGE SCALE GENOMIC DNA]</scope>
    <source>
        <strain evidence="3">finn</strain>
    </source>
</reference>
<keyword evidence="3" id="KW-1185">Reference proteome</keyword>
<dbReference type="Proteomes" id="UP000193719">
    <property type="component" value="Unassembled WGS sequence"/>
</dbReference>
<evidence type="ECO:0000313" key="2">
    <source>
        <dbReference type="EMBL" id="ORX42614.1"/>
    </source>
</evidence>
<proteinExistence type="predicted"/>
<feature type="domain" description="G" evidence="1">
    <location>
        <begin position="63"/>
        <end position="182"/>
    </location>
</feature>
<evidence type="ECO:0000313" key="3">
    <source>
        <dbReference type="Proteomes" id="UP000193719"/>
    </source>
</evidence>
<dbReference type="InterPro" id="IPR027417">
    <property type="entry name" value="P-loop_NTPase"/>
</dbReference>
<organism evidence="2 3">
    <name type="scientific">Piromyces finnis</name>
    <dbReference type="NCBI Taxonomy" id="1754191"/>
    <lineage>
        <taxon>Eukaryota</taxon>
        <taxon>Fungi</taxon>
        <taxon>Fungi incertae sedis</taxon>
        <taxon>Chytridiomycota</taxon>
        <taxon>Chytridiomycota incertae sedis</taxon>
        <taxon>Neocallimastigomycetes</taxon>
        <taxon>Neocallimastigales</taxon>
        <taxon>Neocallimastigaceae</taxon>
        <taxon>Piromyces</taxon>
    </lineage>
</organism>
<reference evidence="2 3" key="2">
    <citation type="submission" date="2016-08" db="EMBL/GenBank/DDBJ databases">
        <title>Pervasive Adenine N6-methylation of Active Genes in Fungi.</title>
        <authorList>
            <consortium name="DOE Joint Genome Institute"/>
            <person name="Mondo S.J."/>
            <person name="Dannebaum R.O."/>
            <person name="Kuo R.C."/>
            <person name="Labutti K."/>
            <person name="Haridas S."/>
            <person name="Kuo A."/>
            <person name="Salamov A."/>
            <person name="Ahrendt S.R."/>
            <person name="Lipzen A."/>
            <person name="Sullivan W."/>
            <person name="Andreopoulos W.B."/>
            <person name="Clum A."/>
            <person name="Lindquist E."/>
            <person name="Daum C."/>
            <person name="Ramamoorthy G.K."/>
            <person name="Gryganskyi A."/>
            <person name="Culley D."/>
            <person name="Magnuson J.K."/>
            <person name="James T.Y."/>
            <person name="O'Malley M.A."/>
            <person name="Stajich J.E."/>
            <person name="Spatafora J.W."/>
            <person name="Visel A."/>
            <person name="Grigoriev I.V."/>
        </authorList>
    </citation>
    <scope>NUCLEOTIDE SEQUENCE [LARGE SCALE GENOMIC DNA]</scope>
    <source>
        <strain evidence="3">finn</strain>
    </source>
</reference>
<gene>
    <name evidence="2" type="ORF">BCR36DRAFT_306461</name>
</gene>
<dbReference type="InterPro" id="IPR006073">
    <property type="entry name" value="GTP-bd"/>
</dbReference>
<dbReference type="SUPFAM" id="SSF52540">
    <property type="entry name" value="P-loop containing nucleoside triphosphate hydrolases"/>
    <property type="match status" value="1"/>
</dbReference>